<dbReference type="SUPFAM" id="SSF56112">
    <property type="entry name" value="Protein kinase-like (PK-like)"/>
    <property type="match status" value="1"/>
</dbReference>
<keyword evidence="3" id="KW-1185">Reference proteome</keyword>
<sequence>MGCLNCFKAKGEKGPAQISTSQTQPTWSLPTIDTPTCLRTYKDGCCWRSFTLKSVKIFQPKGEEVIRKILPIWSKKFCVKYGLAVQLFEAAALRYVAENSSIPVPKVYCAFQNERITYILMDFVEGEEIGKNRANRREEEKQSLLEQLEGIYEELHNIPHPYPGVPAAADMQALYDPRFFGRGIWYFGPFANEAEFNNFLRCGMQVDSPWLDSGDSLVTNEEKAEMRELIAFHDLNPHKICFTQGDASSSNIMVKDGKVVALIDFELSGFYPEYWEYTTAMNVNRNDGF</sequence>
<dbReference type="PANTHER" id="PTHR21310">
    <property type="entry name" value="AMINOGLYCOSIDE PHOSPHOTRANSFERASE-RELATED-RELATED"/>
    <property type="match status" value="1"/>
</dbReference>
<dbReference type="OrthoDB" id="2906425at2759"/>
<proteinExistence type="predicted"/>
<evidence type="ECO:0000313" key="3">
    <source>
        <dbReference type="Proteomes" id="UP000184330"/>
    </source>
</evidence>
<dbReference type="EMBL" id="FJOG01000071">
    <property type="protein sequence ID" value="CZR69443.1"/>
    <property type="molecule type" value="Genomic_DNA"/>
</dbReference>
<organism evidence="2 3">
    <name type="scientific">Phialocephala subalpina</name>
    <dbReference type="NCBI Taxonomy" id="576137"/>
    <lineage>
        <taxon>Eukaryota</taxon>
        <taxon>Fungi</taxon>
        <taxon>Dikarya</taxon>
        <taxon>Ascomycota</taxon>
        <taxon>Pezizomycotina</taxon>
        <taxon>Leotiomycetes</taxon>
        <taxon>Helotiales</taxon>
        <taxon>Mollisiaceae</taxon>
        <taxon>Phialocephala</taxon>
        <taxon>Phialocephala fortinii species complex</taxon>
    </lineage>
</organism>
<feature type="domain" description="Aminoglycoside phosphotransferase" evidence="1">
    <location>
        <begin position="88"/>
        <end position="282"/>
    </location>
</feature>
<dbReference type="InterPro" id="IPR051678">
    <property type="entry name" value="AGP_Transferase"/>
</dbReference>
<name>A0A1L7XWL9_9HELO</name>
<dbReference type="CDD" id="cd05120">
    <property type="entry name" value="APH_ChoK_like"/>
    <property type="match status" value="1"/>
</dbReference>
<dbReference type="Proteomes" id="UP000184330">
    <property type="component" value="Unassembled WGS sequence"/>
</dbReference>
<reference evidence="2 3" key="1">
    <citation type="submission" date="2016-03" db="EMBL/GenBank/DDBJ databases">
        <authorList>
            <person name="Ploux O."/>
        </authorList>
    </citation>
    <scope>NUCLEOTIDE SEQUENCE [LARGE SCALE GENOMIC DNA]</scope>
    <source>
        <strain evidence="2 3">UAMH 11012</strain>
    </source>
</reference>
<dbReference type="STRING" id="576137.A0A1L7XWL9"/>
<dbReference type="AlphaFoldDB" id="A0A1L7XWL9"/>
<dbReference type="InterPro" id="IPR011009">
    <property type="entry name" value="Kinase-like_dom_sf"/>
</dbReference>
<dbReference type="InterPro" id="IPR002575">
    <property type="entry name" value="Aminoglycoside_PTrfase"/>
</dbReference>
<accession>A0A1L7XWL9</accession>
<dbReference type="Pfam" id="PF01636">
    <property type="entry name" value="APH"/>
    <property type="match status" value="1"/>
</dbReference>
<protein>
    <recommendedName>
        <fullName evidence="1">Aminoglycoside phosphotransferase domain-containing protein</fullName>
    </recommendedName>
</protein>
<gene>
    <name evidence="2" type="ORF">PAC_19343</name>
</gene>
<evidence type="ECO:0000259" key="1">
    <source>
        <dbReference type="Pfam" id="PF01636"/>
    </source>
</evidence>
<evidence type="ECO:0000313" key="2">
    <source>
        <dbReference type="EMBL" id="CZR69443.1"/>
    </source>
</evidence>
<dbReference type="Gene3D" id="3.90.1200.10">
    <property type="match status" value="1"/>
</dbReference>
<dbReference type="PANTHER" id="PTHR21310:SF55">
    <property type="entry name" value="AMINOGLYCOSIDE PHOSPHOTRANSFERASE DOMAIN-CONTAINING PROTEIN"/>
    <property type="match status" value="1"/>
</dbReference>